<protein>
    <submittedName>
        <fullName evidence="1">Uncharacterized protein</fullName>
    </submittedName>
</protein>
<comment type="caution">
    <text evidence="1">The sequence shown here is derived from an EMBL/GenBank/DDBJ whole genome shotgun (WGS) entry which is preliminary data.</text>
</comment>
<dbReference type="EMBL" id="CAKMRJ010005412">
    <property type="protein sequence ID" value="CAH1442927.1"/>
    <property type="molecule type" value="Genomic_DNA"/>
</dbReference>
<keyword evidence="2" id="KW-1185">Reference proteome</keyword>
<reference evidence="1 2" key="1">
    <citation type="submission" date="2022-01" db="EMBL/GenBank/DDBJ databases">
        <authorList>
            <person name="Xiong W."/>
            <person name="Schranz E."/>
        </authorList>
    </citation>
    <scope>NUCLEOTIDE SEQUENCE [LARGE SCALE GENOMIC DNA]</scope>
</reference>
<name>A0AAU9NY37_9ASTR</name>
<organism evidence="1 2">
    <name type="scientific">Lactuca virosa</name>
    <dbReference type="NCBI Taxonomy" id="75947"/>
    <lineage>
        <taxon>Eukaryota</taxon>
        <taxon>Viridiplantae</taxon>
        <taxon>Streptophyta</taxon>
        <taxon>Embryophyta</taxon>
        <taxon>Tracheophyta</taxon>
        <taxon>Spermatophyta</taxon>
        <taxon>Magnoliopsida</taxon>
        <taxon>eudicotyledons</taxon>
        <taxon>Gunneridae</taxon>
        <taxon>Pentapetalae</taxon>
        <taxon>asterids</taxon>
        <taxon>campanulids</taxon>
        <taxon>Asterales</taxon>
        <taxon>Asteraceae</taxon>
        <taxon>Cichorioideae</taxon>
        <taxon>Cichorieae</taxon>
        <taxon>Lactucinae</taxon>
        <taxon>Lactuca</taxon>
    </lineage>
</organism>
<proteinExistence type="predicted"/>
<dbReference type="Proteomes" id="UP001157418">
    <property type="component" value="Unassembled WGS sequence"/>
</dbReference>
<dbReference type="AlphaFoldDB" id="A0AAU9NY37"/>
<sequence>MGLEGNDCDDNGGGRKGCLFVGVHIGNSKATVALKGKGCGDDDSGRKLYDVPVVAGTYLGLDSWHTVKIIASFPDLFATGFLDGNSRIGTLNLNLN</sequence>
<evidence type="ECO:0000313" key="2">
    <source>
        <dbReference type="Proteomes" id="UP001157418"/>
    </source>
</evidence>
<accession>A0AAU9NY37</accession>
<evidence type="ECO:0000313" key="1">
    <source>
        <dbReference type="EMBL" id="CAH1442927.1"/>
    </source>
</evidence>
<gene>
    <name evidence="1" type="ORF">LVIROSA_LOCUS28881</name>
</gene>